<feature type="transmembrane region" description="Helical" evidence="1">
    <location>
        <begin position="7"/>
        <end position="23"/>
    </location>
</feature>
<name>A0A0G0IPD7_9BACT</name>
<protein>
    <submittedName>
        <fullName evidence="2">Uncharacterized protein</fullName>
    </submittedName>
</protein>
<dbReference type="EMBL" id="LBSV01000004">
    <property type="protein sequence ID" value="KKQ26044.1"/>
    <property type="molecule type" value="Genomic_DNA"/>
</dbReference>
<evidence type="ECO:0000313" key="3">
    <source>
        <dbReference type="Proteomes" id="UP000034917"/>
    </source>
</evidence>
<keyword evidence="1" id="KW-0472">Membrane</keyword>
<keyword evidence="1" id="KW-1133">Transmembrane helix</keyword>
<dbReference type="AlphaFoldDB" id="A0A0G0IPD7"/>
<sequence length="119" mass="13379">MRRESHALRNIIVSLGLLASPYLCRWASPEFYTSVIGYAIPIACLTIGVISVGVALALKNRPNHYIDGRAVDSIETHIDFTGKITNIKTTEKTPFWRRNINTTRSVLVIHNQDGSEERK</sequence>
<evidence type="ECO:0000313" key="2">
    <source>
        <dbReference type="EMBL" id="KKQ26044.1"/>
    </source>
</evidence>
<evidence type="ECO:0000256" key="1">
    <source>
        <dbReference type="SAM" id="Phobius"/>
    </source>
</evidence>
<organism evidence="2 3">
    <name type="scientific">Candidatus Roizmanbacteria bacterium GW2011_GWC2_37_13</name>
    <dbReference type="NCBI Taxonomy" id="1618486"/>
    <lineage>
        <taxon>Bacteria</taxon>
        <taxon>Candidatus Roizmaniibacteriota</taxon>
    </lineage>
</organism>
<keyword evidence="1" id="KW-0812">Transmembrane</keyword>
<accession>A0A0G0IPD7</accession>
<feature type="transmembrane region" description="Helical" evidence="1">
    <location>
        <begin position="35"/>
        <end position="58"/>
    </location>
</feature>
<reference evidence="2 3" key="1">
    <citation type="journal article" date="2015" name="Nature">
        <title>rRNA introns, odd ribosomes, and small enigmatic genomes across a large radiation of phyla.</title>
        <authorList>
            <person name="Brown C.T."/>
            <person name="Hug L.A."/>
            <person name="Thomas B.C."/>
            <person name="Sharon I."/>
            <person name="Castelle C.J."/>
            <person name="Singh A."/>
            <person name="Wilkins M.J."/>
            <person name="Williams K.H."/>
            <person name="Banfield J.F."/>
        </authorList>
    </citation>
    <scope>NUCLEOTIDE SEQUENCE [LARGE SCALE GENOMIC DNA]</scope>
</reference>
<proteinExistence type="predicted"/>
<comment type="caution">
    <text evidence="2">The sequence shown here is derived from an EMBL/GenBank/DDBJ whole genome shotgun (WGS) entry which is preliminary data.</text>
</comment>
<gene>
    <name evidence="2" type="ORF">US40_C0004G0079</name>
</gene>
<dbReference type="Proteomes" id="UP000034917">
    <property type="component" value="Unassembled WGS sequence"/>
</dbReference>